<dbReference type="GO" id="GO:0034246">
    <property type="term" value="F:mitochondrial transcription factor activity"/>
    <property type="evidence" value="ECO:0007669"/>
    <property type="project" value="TreeGrafter"/>
</dbReference>
<organism evidence="9 10">
    <name type="scientific">Colletotrichum karsti</name>
    <dbReference type="NCBI Taxonomy" id="1095194"/>
    <lineage>
        <taxon>Eukaryota</taxon>
        <taxon>Fungi</taxon>
        <taxon>Dikarya</taxon>
        <taxon>Ascomycota</taxon>
        <taxon>Pezizomycotina</taxon>
        <taxon>Sordariomycetes</taxon>
        <taxon>Hypocreomycetidae</taxon>
        <taxon>Glomerellales</taxon>
        <taxon>Glomerellaceae</taxon>
        <taxon>Colletotrichum</taxon>
        <taxon>Colletotrichum boninense species complex</taxon>
    </lineage>
</organism>
<dbReference type="Gene3D" id="3.40.50.150">
    <property type="entry name" value="Vaccinia Virus protein VP39"/>
    <property type="match status" value="1"/>
</dbReference>
<reference evidence="9" key="2">
    <citation type="submission" date="2020-11" db="EMBL/GenBank/DDBJ databases">
        <title>Whole genome sequencing of Colletotrichum sp.</title>
        <authorList>
            <person name="Li H."/>
        </authorList>
    </citation>
    <scope>NUCLEOTIDE SEQUENCE</scope>
    <source>
        <strain evidence="9">CkLH20</strain>
    </source>
</reference>
<comment type="caution">
    <text evidence="9">The sequence shown here is derived from an EMBL/GenBank/DDBJ whole genome shotgun (WGS) entry which is preliminary data.</text>
</comment>
<dbReference type="InterPro" id="IPR029063">
    <property type="entry name" value="SAM-dependent_MTases_sf"/>
</dbReference>
<reference evidence="9" key="1">
    <citation type="submission" date="2020-03" db="EMBL/GenBank/DDBJ databases">
        <authorList>
            <person name="He L."/>
        </authorList>
    </citation>
    <scope>NUCLEOTIDE SEQUENCE</scope>
    <source>
        <strain evidence="9">CkLH20</strain>
    </source>
</reference>
<accession>A0A9P6HS99</accession>
<name>A0A9P6HS99_9PEZI</name>
<dbReference type="GeneID" id="62168920"/>
<dbReference type="PANTHER" id="PTHR11727:SF17">
    <property type="entry name" value="DIMETHYLADENOSINE TRANSFERASE 1, MITOCHONDRIAL"/>
    <property type="match status" value="1"/>
</dbReference>
<dbReference type="Proteomes" id="UP000781932">
    <property type="component" value="Unassembled WGS sequence"/>
</dbReference>
<dbReference type="GO" id="GO:0032259">
    <property type="term" value="P:methylation"/>
    <property type="evidence" value="ECO:0007669"/>
    <property type="project" value="UniProtKB-KW"/>
</dbReference>
<evidence type="ECO:0000256" key="8">
    <source>
        <dbReference type="SAM" id="MobiDB-lite"/>
    </source>
</evidence>
<gene>
    <name evidence="9" type="ORF">CkaCkLH20_13135</name>
</gene>
<feature type="compositionally biased region" description="Basic and acidic residues" evidence="8">
    <location>
        <begin position="257"/>
        <end position="267"/>
    </location>
</feature>
<dbReference type="SUPFAM" id="SSF53335">
    <property type="entry name" value="S-adenosyl-L-methionine-dependent methyltransferases"/>
    <property type="match status" value="1"/>
</dbReference>
<dbReference type="OrthoDB" id="16079at2759"/>
<comment type="function">
    <text evidence="7">Mitochondrial transcription factor that confers selective promoter recognition on the core subunit of the yeast mitochondrial RNA polymerase. Interacts with DNA in a non-specific manner.</text>
</comment>
<dbReference type="AlphaFoldDB" id="A0A9P6HS99"/>
<evidence type="ECO:0000256" key="2">
    <source>
        <dbReference type="ARBA" id="ARBA00013836"/>
    </source>
</evidence>
<proteinExistence type="predicted"/>
<keyword evidence="3" id="KW-0489">Methyltransferase</keyword>
<dbReference type="InterPro" id="IPR001737">
    <property type="entry name" value="KsgA/Erm"/>
</dbReference>
<evidence type="ECO:0000256" key="7">
    <source>
        <dbReference type="ARBA" id="ARBA00024915"/>
    </source>
</evidence>
<dbReference type="GO" id="GO:0008168">
    <property type="term" value="F:methyltransferase activity"/>
    <property type="evidence" value="ECO:0007669"/>
    <property type="project" value="UniProtKB-KW"/>
</dbReference>
<feature type="region of interest" description="Disordered" evidence="8">
    <location>
        <begin position="249"/>
        <end position="268"/>
    </location>
</feature>
<dbReference type="GO" id="GO:0034245">
    <property type="term" value="C:mitochondrial DNA-directed RNA polymerase complex"/>
    <property type="evidence" value="ECO:0007669"/>
    <property type="project" value="TreeGrafter"/>
</dbReference>
<dbReference type="EMBL" id="JAATWM020000073">
    <property type="protein sequence ID" value="KAF9869418.1"/>
    <property type="molecule type" value="Genomic_DNA"/>
</dbReference>
<evidence type="ECO:0000256" key="4">
    <source>
        <dbReference type="ARBA" id="ARBA00022679"/>
    </source>
</evidence>
<dbReference type="RefSeq" id="XP_038738879.1">
    <property type="nucleotide sequence ID" value="XM_038895846.1"/>
</dbReference>
<evidence type="ECO:0000256" key="1">
    <source>
        <dbReference type="ARBA" id="ARBA00004173"/>
    </source>
</evidence>
<evidence type="ECO:0000256" key="3">
    <source>
        <dbReference type="ARBA" id="ARBA00022603"/>
    </source>
</evidence>
<evidence type="ECO:0000313" key="10">
    <source>
        <dbReference type="Proteomes" id="UP000781932"/>
    </source>
</evidence>
<dbReference type="Gene3D" id="1.10.8.100">
    <property type="entry name" value="Ribosomal RNA adenine dimethylase-like, domain 2"/>
    <property type="match status" value="1"/>
</dbReference>
<dbReference type="PANTHER" id="PTHR11727">
    <property type="entry name" value="DIMETHYLADENOSINE TRANSFERASE"/>
    <property type="match status" value="1"/>
</dbReference>
<dbReference type="GO" id="GO:0003723">
    <property type="term" value="F:RNA binding"/>
    <property type="evidence" value="ECO:0007669"/>
    <property type="project" value="UniProtKB-KW"/>
</dbReference>
<protein>
    <recommendedName>
        <fullName evidence="2">Mitochondrial transcription factor 1</fullName>
    </recommendedName>
</protein>
<dbReference type="InterPro" id="IPR023165">
    <property type="entry name" value="rRNA_Ade_diMease-like_C"/>
</dbReference>
<dbReference type="GO" id="GO:0005759">
    <property type="term" value="C:mitochondrial matrix"/>
    <property type="evidence" value="ECO:0007669"/>
    <property type="project" value="TreeGrafter"/>
</dbReference>
<keyword evidence="4" id="KW-0808">Transferase</keyword>
<evidence type="ECO:0000256" key="6">
    <source>
        <dbReference type="ARBA" id="ARBA00022884"/>
    </source>
</evidence>
<sequence length="552" mass="62759">MEAEAKLPNSDGRRVNIVDEKLCDDILSYIGPTLRRHEGCDLVDINPGAGLWSRKLNEFLKPRSHLLMEPDETLYGPFLEPILQKPGTKLLPKSGIVWRDLGEALRHIENQTPRPRGPDITPERNDTLLVTANLAFFPKKPYGNFDSAAQLVLFQLVSSIRLGQLFQKYGLVRMLIWTGADDWQSYVSRNLQTRKKGALEAEVSCEWFANVASPEPSEGDVWYVRDKWIDIDSTIATLKRMEEQGLELPEARRKKSTKEAEPYKDSGETFAGQEDVNIARPFLEELEKLEKLVTEGTLTRKSDRKSWSRLLLLRARKAYGRLPDSTKTVLHDLERIREFRRSHPESKSEIDKMESEWNEKVDSLKKNEKGEFRMVRDNMHVFHQSPPVMLWDRRPYEPINVDPKEFFPNVGCALLDIQPKAMHRLHREIGPGSSRAGDMFELLQRTLMASSMEPMSKALDRIWPGAADGVLPNCPSLRDPEQGGTEGSGHAELCPRVLNEKQWTEILEAFMAWPFHPSYIELIARFADEIPGDTNDSGAGGSSFSADAALNL</sequence>
<dbReference type="GO" id="GO:0006391">
    <property type="term" value="P:transcription initiation at mitochondrial promoter"/>
    <property type="evidence" value="ECO:0007669"/>
    <property type="project" value="TreeGrafter"/>
</dbReference>
<keyword evidence="5" id="KW-0949">S-adenosyl-L-methionine</keyword>
<evidence type="ECO:0000256" key="5">
    <source>
        <dbReference type="ARBA" id="ARBA00022691"/>
    </source>
</evidence>
<keyword evidence="6" id="KW-0694">RNA-binding</keyword>
<keyword evidence="10" id="KW-1185">Reference proteome</keyword>
<evidence type="ECO:0000313" key="9">
    <source>
        <dbReference type="EMBL" id="KAF9869418.1"/>
    </source>
</evidence>
<comment type="subcellular location">
    <subcellularLocation>
        <location evidence="1">Mitochondrion</location>
    </subcellularLocation>
</comment>